<accession>C5FNT8</accession>
<dbReference type="Proteomes" id="UP000002035">
    <property type="component" value="Unassembled WGS sequence"/>
</dbReference>
<evidence type="ECO:0000313" key="1">
    <source>
        <dbReference type="EMBL" id="EEQ31791.1"/>
    </source>
</evidence>
<sequence>MAGRFSGADYDGGCGYIDGAAGWYHHQKRGDWVMSKRKTNKLGLTLCSVWIVLMSQTGGEINIPFYLTIAKLVLKDASTAFIVTSIVAPKPEWSNRQKNSFKNRCRIVVDPDSAIFQAQSDGPNACSGGSVVAGSECATPAKRSASAGHLLLVGLSKDNSETVSAIVTLIKDSLAKT</sequence>
<dbReference type="EMBL" id="DS995704">
    <property type="protein sequence ID" value="EEQ31791.1"/>
    <property type="molecule type" value="Genomic_DNA"/>
</dbReference>
<dbReference type="HOGENOM" id="CLU_1517521_0_0_1"/>
<dbReference type="RefSeq" id="XP_002846873.1">
    <property type="nucleotide sequence ID" value="XM_002846827.1"/>
</dbReference>
<keyword evidence="2" id="KW-1185">Reference proteome</keyword>
<dbReference type="GeneID" id="9229988"/>
<organism evidence="1 2">
    <name type="scientific">Arthroderma otae (strain ATCC MYA-4605 / CBS 113480)</name>
    <name type="common">Microsporum canis</name>
    <dbReference type="NCBI Taxonomy" id="554155"/>
    <lineage>
        <taxon>Eukaryota</taxon>
        <taxon>Fungi</taxon>
        <taxon>Dikarya</taxon>
        <taxon>Ascomycota</taxon>
        <taxon>Pezizomycotina</taxon>
        <taxon>Eurotiomycetes</taxon>
        <taxon>Eurotiomycetidae</taxon>
        <taxon>Onygenales</taxon>
        <taxon>Arthrodermataceae</taxon>
        <taxon>Microsporum</taxon>
    </lineage>
</organism>
<gene>
    <name evidence="1" type="ORF">MCYG_04610</name>
</gene>
<dbReference type="VEuPathDB" id="FungiDB:MCYG_04610"/>
<reference evidence="2" key="1">
    <citation type="journal article" date="2012" name="MBio">
        <title>Comparative genome analysis of Trichophyton rubrum and related dermatophytes reveals candidate genes involved in infection.</title>
        <authorList>
            <person name="Martinez D.A."/>
            <person name="Oliver B.G."/>
            <person name="Graeser Y."/>
            <person name="Goldberg J.M."/>
            <person name="Li W."/>
            <person name="Martinez-Rossi N.M."/>
            <person name="Monod M."/>
            <person name="Shelest E."/>
            <person name="Barton R.C."/>
            <person name="Birch E."/>
            <person name="Brakhage A.A."/>
            <person name="Chen Z."/>
            <person name="Gurr S.J."/>
            <person name="Heiman D."/>
            <person name="Heitman J."/>
            <person name="Kosti I."/>
            <person name="Rossi A."/>
            <person name="Saif S."/>
            <person name="Samalova M."/>
            <person name="Saunders C.W."/>
            <person name="Shea T."/>
            <person name="Summerbell R.C."/>
            <person name="Xu J."/>
            <person name="Young S."/>
            <person name="Zeng Q."/>
            <person name="Birren B.W."/>
            <person name="Cuomo C.A."/>
            <person name="White T.C."/>
        </authorList>
    </citation>
    <scope>NUCLEOTIDE SEQUENCE [LARGE SCALE GENOMIC DNA]</scope>
    <source>
        <strain evidence="2">ATCC MYA-4605 / CBS 113480</strain>
    </source>
</reference>
<proteinExistence type="predicted"/>
<name>C5FNT8_ARTOC</name>
<protein>
    <submittedName>
        <fullName evidence="1">Uncharacterized protein</fullName>
    </submittedName>
</protein>
<evidence type="ECO:0000313" key="2">
    <source>
        <dbReference type="Proteomes" id="UP000002035"/>
    </source>
</evidence>
<dbReference type="AlphaFoldDB" id="C5FNT8"/>